<proteinExistence type="predicted"/>
<name>A0A1D7THC0_9BACT</name>
<dbReference type="RefSeq" id="WP_274532263.1">
    <property type="nucleotide sequence ID" value="NZ_CP017111.1"/>
</dbReference>
<sequence>MVDLSAPVELSFVFTTIAAIFAVIGVCIYLINKRTKTLKDHS</sequence>
<dbReference type="PATRIC" id="fig|1193502.14.peg.653"/>
<accession>A0A1D7THC0</accession>
<dbReference type="Proteomes" id="UP000094609">
    <property type="component" value="Chromosome"/>
</dbReference>
<evidence type="ECO:0000313" key="2">
    <source>
        <dbReference type="EMBL" id="AOO64432.1"/>
    </source>
</evidence>
<dbReference type="AlphaFoldDB" id="A0A1D7THC0"/>
<feature type="transmembrane region" description="Helical" evidence="1">
    <location>
        <begin position="12"/>
        <end position="31"/>
    </location>
</feature>
<keyword evidence="3" id="KW-1185">Reference proteome</keyword>
<keyword evidence="1" id="KW-0472">Membrane</keyword>
<evidence type="ECO:0000313" key="3">
    <source>
        <dbReference type="Proteomes" id="UP000094609"/>
    </source>
</evidence>
<organism evidence="2 3">
    <name type="scientific">Sulfurospirillum halorespirans DSM 13726</name>
    <dbReference type="NCBI Taxonomy" id="1193502"/>
    <lineage>
        <taxon>Bacteria</taxon>
        <taxon>Pseudomonadati</taxon>
        <taxon>Campylobacterota</taxon>
        <taxon>Epsilonproteobacteria</taxon>
        <taxon>Campylobacterales</taxon>
        <taxon>Sulfurospirillaceae</taxon>
        <taxon>Sulfurospirillum</taxon>
    </lineage>
</organism>
<keyword evidence="1" id="KW-0812">Transmembrane</keyword>
<dbReference type="EMBL" id="CP017111">
    <property type="protein sequence ID" value="AOO64432.1"/>
    <property type="molecule type" value="Genomic_DNA"/>
</dbReference>
<dbReference type="KEGG" id="shal:SHALO_0649"/>
<protein>
    <recommendedName>
        <fullName evidence="4">DUF3149 domain-containing protein</fullName>
    </recommendedName>
</protein>
<evidence type="ECO:0008006" key="4">
    <source>
        <dbReference type="Google" id="ProtNLM"/>
    </source>
</evidence>
<reference evidence="3" key="1">
    <citation type="submission" date="2016-08" db="EMBL/GenBank/DDBJ databases">
        <title>Complete genome sequence of the organohalide-respiring Epsilonproteobacterium Sulfurospirillum halorespirans.</title>
        <authorList>
            <person name="Goris T."/>
            <person name="Zimmermann J."/>
            <person name="Schenz B."/>
            <person name="Lemos M."/>
            <person name="Hackermueller J."/>
            <person name="Diekert G."/>
        </authorList>
    </citation>
    <scope>NUCLEOTIDE SEQUENCE [LARGE SCALE GENOMIC DNA]</scope>
    <source>
        <strain>DSM 13726</strain>
        <strain evidence="3">PCE-M2</strain>
    </source>
</reference>
<evidence type="ECO:0000256" key="1">
    <source>
        <dbReference type="SAM" id="Phobius"/>
    </source>
</evidence>
<gene>
    <name evidence="2" type="ORF">SHALO_0649</name>
</gene>
<keyword evidence="1" id="KW-1133">Transmembrane helix</keyword>